<name>A0ABY0DAW6_9BRAD</name>
<evidence type="ECO:0000259" key="1">
    <source>
        <dbReference type="Pfam" id="PF13657"/>
    </source>
</evidence>
<dbReference type="Proteomes" id="UP000289946">
    <property type="component" value="Unassembled WGS sequence"/>
</dbReference>
<keyword evidence="3" id="KW-1185">Reference proteome</keyword>
<dbReference type="NCBIfam" id="TIGR03071">
    <property type="entry name" value="couple_hipA"/>
    <property type="match status" value="1"/>
</dbReference>
<dbReference type="InterPro" id="IPR017508">
    <property type="entry name" value="HipA_N1"/>
</dbReference>
<gene>
    <name evidence="2" type="ORF">EAS62_37455</name>
</gene>
<sequence length="133" mass="15166">MAGVLAIEYVDRWLAADRVQIPHSMSPPLATKKHTGAKVANYLWNLLPDNDQTLQKWGQIYGVSPNSAFALLSKVGEDCAGAIQIVTDEWMVRQRGFVRGVQWTTRRRWADRLKRQREEMGRRDRPTSLSTGD</sequence>
<organism evidence="2 3">
    <name type="scientific">Bradyrhizobium zhanjiangense</name>
    <dbReference type="NCBI Taxonomy" id="1325107"/>
    <lineage>
        <taxon>Bacteria</taxon>
        <taxon>Pseudomonadati</taxon>
        <taxon>Pseudomonadota</taxon>
        <taxon>Alphaproteobacteria</taxon>
        <taxon>Hyphomicrobiales</taxon>
        <taxon>Nitrobacteraceae</taxon>
        <taxon>Bradyrhizobium</taxon>
    </lineage>
</organism>
<proteinExistence type="predicted"/>
<evidence type="ECO:0000313" key="2">
    <source>
        <dbReference type="EMBL" id="RXG86351.1"/>
    </source>
</evidence>
<dbReference type="RefSeq" id="WP_128942766.1">
    <property type="nucleotide sequence ID" value="NZ_RDRA01000036.1"/>
</dbReference>
<feature type="domain" description="HipA N-terminal subdomain 1" evidence="1">
    <location>
        <begin position="5"/>
        <end position="85"/>
    </location>
</feature>
<dbReference type="Pfam" id="PF13657">
    <property type="entry name" value="Couple_hipA"/>
    <property type="match status" value="1"/>
</dbReference>
<dbReference type="EMBL" id="RDRA01000036">
    <property type="protein sequence ID" value="RXG86351.1"/>
    <property type="molecule type" value="Genomic_DNA"/>
</dbReference>
<reference evidence="2 3" key="1">
    <citation type="submission" date="2018-10" db="EMBL/GenBank/DDBJ databases">
        <title>Bradyrhizobium sp. nov., isolated from effective nodules of peanut in China.</title>
        <authorList>
            <person name="Li Y."/>
        </authorList>
    </citation>
    <scope>NUCLEOTIDE SEQUENCE [LARGE SCALE GENOMIC DNA]</scope>
    <source>
        <strain evidence="2 3">CCBAU 51781</strain>
    </source>
</reference>
<evidence type="ECO:0000313" key="3">
    <source>
        <dbReference type="Proteomes" id="UP000289946"/>
    </source>
</evidence>
<comment type="caution">
    <text evidence="2">The sequence shown here is derived from an EMBL/GenBank/DDBJ whole genome shotgun (WGS) entry which is preliminary data.</text>
</comment>
<accession>A0ABY0DAW6</accession>
<protein>
    <recommendedName>
        <fullName evidence="1">HipA N-terminal subdomain 1 domain-containing protein</fullName>
    </recommendedName>
</protein>